<sequence>MTASASSAPAPVAFAATAAPSPPLLAHATGPTSTPLTRVSLAFLEHRFKLYLRFGEPARTLRLDRWRSLAVFMPNAMFCRIRWQSTDYGTVRWQLMVMQACTPLDAAQRIPGVQPGARLLLHTEGENQVRAVLERIDAIEALGIAPSAASPAYWRTLANRLAARLPLPEYTAERHAGWLIGRALP</sequence>
<evidence type="ECO:0008006" key="3">
    <source>
        <dbReference type="Google" id="ProtNLM"/>
    </source>
</evidence>
<organism evidence="1 2">
    <name type="scientific">Paracidovorax wautersii</name>
    <dbReference type="NCBI Taxonomy" id="1177982"/>
    <lineage>
        <taxon>Bacteria</taxon>
        <taxon>Pseudomonadati</taxon>
        <taxon>Pseudomonadota</taxon>
        <taxon>Betaproteobacteria</taxon>
        <taxon>Burkholderiales</taxon>
        <taxon>Comamonadaceae</taxon>
        <taxon>Paracidovorax</taxon>
    </lineage>
</organism>
<dbReference type="EMBL" id="FONX01000004">
    <property type="protein sequence ID" value="SFE71067.1"/>
    <property type="molecule type" value="Genomic_DNA"/>
</dbReference>
<dbReference type="RefSeq" id="WP_012202387.1">
    <property type="nucleotide sequence ID" value="NZ_FONX01000004.1"/>
</dbReference>
<dbReference type="OrthoDB" id="9810432at2"/>
<dbReference type="Pfam" id="PF11000">
    <property type="entry name" value="DUF2840"/>
    <property type="match status" value="1"/>
</dbReference>
<dbReference type="Proteomes" id="UP000199119">
    <property type="component" value="Unassembled WGS sequence"/>
</dbReference>
<proteinExistence type="predicted"/>
<gene>
    <name evidence="1" type="ORF">SAMN04489711_104256</name>
</gene>
<evidence type="ECO:0000313" key="1">
    <source>
        <dbReference type="EMBL" id="SFE71067.1"/>
    </source>
</evidence>
<keyword evidence="2" id="KW-1185">Reference proteome</keyword>
<name>A0A1I2CRT8_9BURK</name>
<protein>
    <recommendedName>
        <fullName evidence="3">Transposase</fullName>
    </recommendedName>
</protein>
<reference evidence="2" key="1">
    <citation type="submission" date="2016-10" db="EMBL/GenBank/DDBJ databases">
        <authorList>
            <person name="Varghese N."/>
            <person name="Submissions S."/>
        </authorList>
    </citation>
    <scope>NUCLEOTIDE SEQUENCE [LARGE SCALE GENOMIC DNA]</scope>
    <source>
        <strain evidence="2">DSM 27981</strain>
    </source>
</reference>
<dbReference type="InterPro" id="IPR021263">
    <property type="entry name" value="DUF2840"/>
</dbReference>
<evidence type="ECO:0000313" key="2">
    <source>
        <dbReference type="Proteomes" id="UP000199119"/>
    </source>
</evidence>
<dbReference type="STRING" id="1177982.SAMN04489711_104256"/>
<dbReference type="GeneID" id="92898078"/>
<dbReference type="AlphaFoldDB" id="A0A1I2CRT8"/>
<accession>A0A1I2CRT8</accession>